<protein>
    <submittedName>
        <fullName evidence="2">Uncharacterized protein</fullName>
    </submittedName>
</protein>
<feature type="chain" id="PRO_5042064093" evidence="1">
    <location>
        <begin position="18"/>
        <end position="35"/>
    </location>
</feature>
<reference evidence="2 3" key="1">
    <citation type="journal article" date="2023" name="Mol. Ecol. Resour.">
        <title>Chromosome-level genome assembly of a triploid poplar Populus alba 'Berolinensis'.</title>
        <authorList>
            <person name="Chen S."/>
            <person name="Yu Y."/>
            <person name="Wang X."/>
            <person name="Wang S."/>
            <person name="Zhang T."/>
            <person name="Zhou Y."/>
            <person name="He R."/>
            <person name="Meng N."/>
            <person name="Wang Y."/>
            <person name="Liu W."/>
            <person name="Liu Z."/>
            <person name="Liu J."/>
            <person name="Guo Q."/>
            <person name="Huang H."/>
            <person name="Sederoff R.R."/>
            <person name="Wang G."/>
            <person name="Qu G."/>
            <person name="Chen S."/>
        </authorList>
    </citation>
    <scope>NUCLEOTIDE SEQUENCE [LARGE SCALE GENOMIC DNA]</scope>
    <source>
        <strain evidence="2">SC-2020</strain>
    </source>
</reference>
<proteinExistence type="predicted"/>
<dbReference type="AlphaFoldDB" id="A0AAD6RJG2"/>
<evidence type="ECO:0000313" key="2">
    <source>
        <dbReference type="EMBL" id="KAJ7010109.1"/>
    </source>
</evidence>
<accession>A0AAD6RJG2</accession>
<comment type="caution">
    <text evidence="2">The sequence shown here is derived from an EMBL/GenBank/DDBJ whole genome shotgun (WGS) entry which is preliminary data.</text>
</comment>
<organism evidence="2 3">
    <name type="scientific">Populus alba x Populus x berolinensis</name>
    <dbReference type="NCBI Taxonomy" id="444605"/>
    <lineage>
        <taxon>Eukaryota</taxon>
        <taxon>Viridiplantae</taxon>
        <taxon>Streptophyta</taxon>
        <taxon>Embryophyta</taxon>
        <taxon>Tracheophyta</taxon>
        <taxon>Spermatophyta</taxon>
        <taxon>Magnoliopsida</taxon>
        <taxon>eudicotyledons</taxon>
        <taxon>Gunneridae</taxon>
        <taxon>Pentapetalae</taxon>
        <taxon>rosids</taxon>
        <taxon>fabids</taxon>
        <taxon>Malpighiales</taxon>
        <taxon>Salicaceae</taxon>
        <taxon>Saliceae</taxon>
        <taxon>Populus</taxon>
    </lineage>
</organism>
<gene>
    <name evidence="2" type="ORF">NC653_000747</name>
</gene>
<dbReference type="Proteomes" id="UP001164929">
    <property type="component" value="Chromosome 1"/>
</dbReference>
<feature type="signal peptide" evidence="1">
    <location>
        <begin position="1"/>
        <end position="17"/>
    </location>
</feature>
<dbReference type="EMBL" id="JAQIZT010000001">
    <property type="protein sequence ID" value="KAJ7010109.1"/>
    <property type="molecule type" value="Genomic_DNA"/>
</dbReference>
<keyword evidence="3" id="KW-1185">Reference proteome</keyword>
<evidence type="ECO:0000313" key="3">
    <source>
        <dbReference type="Proteomes" id="UP001164929"/>
    </source>
</evidence>
<sequence>MLLELLLLDLLLEEVSMTLTSWWLKLVELFWPRGT</sequence>
<evidence type="ECO:0000256" key="1">
    <source>
        <dbReference type="SAM" id="SignalP"/>
    </source>
</evidence>
<name>A0AAD6RJG2_9ROSI</name>
<keyword evidence="1" id="KW-0732">Signal</keyword>